<evidence type="ECO:0000313" key="10">
    <source>
        <dbReference type="Proteomes" id="UP001339911"/>
    </source>
</evidence>
<dbReference type="InterPro" id="IPR013325">
    <property type="entry name" value="RNA_pol_sigma_r2"/>
</dbReference>
<dbReference type="InterPro" id="IPR013324">
    <property type="entry name" value="RNA_pol_sigma_r3/r4-like"/>
</dbReference>
<evidence type="ECO:0000256" key="1">
    <source>
        <dbReference type="ARBA" id="ARBA00010641"/>
    </source>
</evidence>
<dbReference type="Pfam" id="PF04542">
    <property type="entry name" value="Sigma70_r2"/>
    <property type="match status" value="1"/>
</dbReference>
<dbReference type="NCBIfam" id="TIGR02937">
    <property type="entry name" value="sigma70-ECF"/>
    <property type="match status" value="1"/>
</dbReference>
<evidence type="ECO:0000256" key="5">
    <source>
        <dbReference type="ARBA" id="ARBA00023163"/>
    </source>
</evidence>
<protein>
    <submittedName>
        <fullName evidence="8">RNA polymerase sigma-70 factor</fullName>
    </submittedName>
</protein>
<accession>A0ABU7SK32</accession>
<dbReference type="SUPFAM" id="SSF88946">
    <property type="entry name" value="Sigma2 domain of RNA polymerase sigma factors"/>
    <property type="match status" value="1"/>
</dbReference>
<dbReference type="Proteomes" id="UP001339911">
    <property type="component" value="Unassembled WGS sequence"/>
</dbReference>
<reference evidence="8 10" key="1">
    <citation type="submission" date="2024-01" db="EMBL/GenBank/DDBJ databases">
        <title>Genome insights into Plantactinospora veratri sp. nov.</title>
        <authorList>
            <person name="Wang L."/>
        </authorList>
    </citation>
    <scope>NUCLEOTIDE SEQUENCE [LARGE SCALE GENOMIC DNA]</scope>
    <source>
        <strain evidence="8 10">NEAU-FHS4</strain>
    </source>
</reference>
<evidence type="ECO:0000259" key="6">
    <source>
        <dbReference type="Pfam" id="PF04542"/>
    </source>
</evidence>
<dbReference type="NCBIfam" id="NF007214">
    <property type="entry name" value="PRK09636.1"/>
    <property type="match status" value="1"/>
</dbReference>
<sequence>MTDGETEQSGQTNDLADFQAIRGRLFGIAYRMLGSVGDAEDVVQDAWLRWQGADRRSVRNPAAFLTTTTTRLAINAVTAARARRETYVGPWLPEPVDTSADPALGAERAEGLELGVLLLLEKLAPAERAAYVLREAFDYAHRQVAEVLGTTEANARQLSSRARRHLASARSTPVGRAEHRRLVEAFRAAARSGDLAALERLLAADVIASSDGGGRVHASRKDLYGVARVTTLLDNVLRKYWSESVLRTVLANGTESLLVAAADGTPEALLALAATDRGVERLFLVLNPDKLRQFAARS</sequence>
<keyword evidence="10" id="KW-1185">Reference proteome</keyword>
<evidence type="ECO:0000313" key="8">
    <source>
        <dbReference type="EMBL" id="MEE6310331.1"/>
    </source>
</evidence>
<dbReference type="RefSeq" id="WP_331210554.1">
    <property type="nucleotide sequence ID" value="NZ_JAZGQL010000025.1"/>
</dbReference>
<dbReference type="InterPro" id="IPR014284">
    <property type="entry name" value="RNA_pol_sigma-70_dom"/>
</dbReference>
<dbReference type="InterPro" id="IPR013249">
    <property type="entry name" value="RNA_pol_sigma70_r4_t2"/>
</dbReference>
<feature type="domain" description="RNA polymerase sigma-70 region 2" evidence="6">
    <location>
        <begin position="19"/>
        <end position="81"/>
    </location>
</feature>
<proteinExistence type="inferred from homology"/>
<dbReference type="Gene3D" id="1.10.1740.10">
    <property type="match status" value="1"/>
</dbReference>
<keyword evidence="3" id="KW-0805">Transcription regulation</keyword>
<dbReference type="SUPFAM" id="SSF88659">
    <property type="entry name" value="Sigma3 and sigma4 domains of RNA polymerase sigma factors"/>
    <property type="match status" value="1"/>
</dbReference>
<keyword evidence="4" id="KW-0731">Sigma factor</keyword>
<evidence type="ECO:0000259" key="7">
    <source>
        <dbReference type="Pfam" id="PF08281"/>
    </source>
</evidence>
<comment type="similarity">
    <text evidence="1">Belongs to the sigma-70 factor family. ECF subfamily.</text>
</comment>
<gene>
    <name evidence="8" type="ORF">V1634_26180</name>
    <name evidence="9" type="ORF">V1634_32195</name>
</gene>
<evidence type="ECO:0000313" key="9">
    <source>
        <dbReference type="EMBL" id="MEE6311494.1"/>
    </source>
</evidence>
<dbReference type="Gene3D" id="1.10.10.10">
    <property type="entry name" value="Winged helix-like DNA-binding domain superfamily/Winged helix DNA-binding domain"/>
    <property type="match status" value="1"/>
</dbReference>
<dbReference type="EMBL" id="JAZGQL010000034">
    <property type="protein sequence ID" value="MEE6311494.1"/>
    <property type="molecule type" value="Genomic_DNA"/>
</dbReference>
<dbReference type="NCBIfam" id="TIGR02957">
    <property type="entry name" value="SigX4"/>
    <property type="match status" value="1"/>
</dbReference>
<evidence type="ECO:0000256" key="3">
    <source>
        <dbReference type="ARBA" id="ARBA00023015"/>
    </source>
</evidence>
<dbReference type="InterPro" id="IPR052704">
    <property type="entry name" value="ECF_Sigma-70_Domain"/>
</dbReference>
<dbReference type="EMBL" id="JAZGQL010000025">
    <property type="protein sequence ID" value="MEE6310331.1"/>
    <property type="molecule type" value="Genomic_DNA"/>
</dbReference>
<evidence type="ECO:0000256" key="4">
    <source>
        <dbReference type="ARBA" id="ARBA00023082"/>
    </source>
</evidence>
<dbReference type="InterPro" id="IPR014303">
    <property type="entry name" value="RNA_pol_sigma-70_ECF"/>
</dbReference>
<dbReference type="PANTHER" id="PTHR30173">
    <property type="entry name" value="SIGMA 19 FACTOR"/>
    <property type="match status" value="1"/>
</dbReference>
<keyword evidence="5" id="KW-0804">Transcription</keyword>
<dbReference type="Pfam" id="PF08281">
    <property type="entry name" value="Sigma70_r4_2"/>
    <property type="match status" value="1"/>
</dbReference>
<comment type="subunit">
    <text evidence="2">Interacts transiently with the RNA polymerase catalytic core formed by RpoA, RpoB, RpoC and RpoZ (2 alpha, 1 beta, 1 beta' and 1 omega subunit) to form the RNA polymerase holoenzyme that can initiate transcription.</text>
</comment>
<evidence type="ECO:0000256" key="2">
    <source>
        <dbReference type="ARBA" id="ARBA00011344"/>
    </source>
</evidence>
<comment type="caution">
    <text evidence="8">The sequence shown here is derived from an EMBL/GenBank/DDBJ whole genome shotgun (WGS) entry which is preliminary data.</text>
</comment>
<dbReference type="SUPFAM" id="SSF54427">
    <property type="entry name" value="NTF2-like"/>
    <property type="match status" value="1"/>
</dbReference>
<dbReference type="InterPro" id="IPR007627">
    <property type="entry name" value="RNA_pol_sigma70_r2"/>
</dbReference>
<name>A0ABU7SK32_9ACTN</name>
<organism evidence="8 10">
    <name type="scientific">Plantactinospora veratri</name>
    <dbReference type="NCBI Taxonomy" id="1436122"/>
    <lineage>
        <taxon>Bacteria</taxon>
        <taxon>Bacillati</taxon>
        <taxon>Actinomycetota</taxon>
        <taxon>Actinomycetes</taxon>
        <taxon>Micromonosporales</taxon>
        <taxon>Micromonosporaceae</taxon>
        <taxon>Plantactinospora</taxon>
    </lineage>
</organism>
<dbReference type="PANTHER" id="PTHR30173:SF36">
    <property type="entry name" value="ECF RNA POLYMERASE SIGMA FACTOR SIGJ"/>
    <property type="match status" value="1"/>
</dbReference>
<feature type="domain" description="RNA polymerase sigma factor 70 region 4 type 2" evidence="7">
    <location>
        <begin position="116"/>
        <end position="166"/>
    </location>
</feature>
<dbReference type="InterPro" id="IPR036388">
    <property type="entry name" value="WH-like_DNA-bd_sf"/>
</dbReference>
<dbReference type="InterPro" id="IPR032710">
    <property type="entry name" value="NTF2-like_dom_sf"/>
</dbReference>